<protein>
    <submittedName>
        <fullName evidence="1">Uncharacterized protein</fullName>
    </submittedName>
</protein>
<accession>A0ABQ3U331</accession>
<sequence length="129" mass="14404">MDAVVSTTALHWLTIAEPQDFYAGSAGSSRSGGAVLNGDNMPYDRSRPVSQLLADRRRQADLHDAFELRGVKTYDAWWQEAQYRLEARAEAAERLRLPVRRPRRDGHHAPYSAHVLGLSEAQFGEAATI</sequence>
<comment type="caution">
    <text evidence="1">The sequence shown here is derived from an EMBL/GenBank/DDBJ whole genome shotgun (WGS) entry which is preliminary data.</text>
</comment>
<gene>
    <name evidence="1" type="ORF">TPA0910_40510</name>
</gene>
<dbReference type="Proteomes" id="UP001054854">
    <property type="component" value="Unassembled WGS sequence"/>
</dbReference>
<evidence type="ECO:0000313" key="1">
    <source>
        <dbReference type="EMBL" id="GHJ29618.1"/>
    </source>
</evidence>
<name>A0ABQ3U331_STRHY</name>
<proteinExistence type="predicted"/>
<dbReference type="EMBL" id="BNEK01000003">
    <property type="protein sequence ID" value="GHJ29618.1"/>
    <property type="molecule type" value="Genomic_DNA"/>
</dbReference>
<keyword evidence="2" id="KW-1185">Reference proteome</keyword>
<organism evidence="1 2">
    <name type="scientific">Streptomyces hygroscopicus</name>
    <dbReference type="NCBI Taxonomy" id="1912"/>
    <lineage>
        <taxon>Bacteria</taxon>
        <taxon>Bacillati</taxon>
        <taxon>Actinomycetota</taxon>
        <taxon>Actinomycetes</taxon>
        <taxon>Kitasatosporales</taxon>
        <taxon>Streptomycetaceae</taxon>
        <taxon>Streptomyces</taxon>
        <taxon>Streptomyces violaceusniger group</taxon>
    </lineage>
</organism>
<reference evidence="1" key="1">
    <citation type="submission" date="2024-05" db="EMBL/GenBank/DDBJ databases">
        <title>Whole genome shotgun sequence of Streptomyces hygroscopicus NBRC 113678.</title>
        <authorList>
            <person name="Komaki H."/>
            <person name="Tamura T."/>
        </authorList>
    </citation>
    <scope>NUCLEOTIDE SEQUENCE</scope>
    <source>
        <strain evidence="1">N11-34</strain>
    </source>
</reference>
<evidence type="ECO:0000313" key="2">
    <source>
        <dbReference type="Proteomes" id="UP001054854"/>
    </source>
</evidence>